<dbReference type="PRINTS" id="PR00032">
    <property type="entry name" value="HTHARAC"/>
</dbReference>
<accession>A0ABW3UPL5</accession>
<evidence type="ECO:0000256" key="1">
    <source>
        <dbReference type="ARBA" id="ARBA00023015"/>
    </source>
</evidence>
<reference evidence="6" key="1">
    <citation type="journal article" date="2019" name="Int. J. Syst. Evol. Microbiol.">
        <title>The Global Catalogue of Microorganisms (GCM) 10K type strain sequencing project: providing services to taxonomists for standard genome sequencing and annotation.</title>
        <authorList>
            <consortium name="The Broad Institute Genomics Platform"/>
            <consortium name="The Broad Institute Genome Sequencing Center for Infectious Disease"/>
            <person name="Wu L."/>
            <person name="Ma J."/>
        </authorList>
    </citation>
    <scope>NUCLEOTIDE SEQUENCE [LARGE SCALE GENOMIC DNA]</scope>
    <source>
        <strain evidence="6">CCUG 53270</strain>
    </source>
</reference>
<dbReference type="RefSeq" id="WP_179135965.1">
    <property type="nucleotide sequence ID" value="NZ_BAABJG010000018.1"/>
</dbReference>
<dbReference type="Pfam" id="PF02311">
    <property type="entry name" value="AraC_binding"/>
    <property type="match status" value="1"/>
</dbReference>
<evidence type="ECO:0000313" key="6">
    <source>
        <dbReference type="Proteomes" id="UP001597180"/>
    </source>
</evidence>
<dbReference type="SUPFAM" id="SSF51215">
    <property type="entry name" value="Regulatory protein AraC"/>
    <property type="match status" value="1"/>
</dbReference>
<dbReference type="Proteomes" id="UP001597180">
    <property type="component" value="Unassembled WGS sequence"/>
</dbReference>
<dbReference type="InterPro" id="IPR018060">
    <property type="entry name" value="HTH_AraC"/>
</dbReference>
<keyword evidence="1" id="KW-0805">Transcription regulation</keyword>
<dbReference type="InterPro" id="IPR037923">
    <property type="entry name" value="HTH-like"/>
</dbReference>
<feature type="domain" description="HTH araC/xylS-type" evidence="4">
    <location>
        <begin position="191"/>
        <end position="289"/>
    </location>
</feature>
<gene>
    <name evidence="5" type="ORF">ACFQ4B_19185</name>
</gene>
<keyword evidence="2" id="KW-0238">DNA-binding</keyword>
<dbReference type="PANTHER" id="PTHR43280:SF2">
    <property type="entry name" value="HTH-TYPE TRANSCRIPTIONAL REGULATOR EXSA"/>
    <property type="match status" value="1"/>
</dbReference>
<evidence type="ECO:0000256" key="2">
    <source>
        <dbReference type="ARBA" id="ARBA00023125"/>
    </source>
</evidence>
<dbReference type="InterPro" id="IPR009057">
    <property type="entry name" value="Homeodomain-like_sf"/>
</dbReference>
<dbReference type="InterPro" id="IPR014710">
    <property type="entry name" value="RmlC-like_jellyroll"/>
</dbReference>
<name>A0ABW3UPL5_9BACL</name>
<protein>
    <submittedName>
        <fullName evidence="5">AraC family transcriptional regulator</fullName>
    </submittedName>
</protein>
<keyword evidence="6" id="KW-1185">Reference proteome</keyword>
<dbReference type="InterPro" id="IPR018062">
    <property type="entry name" value="HTH_AraC-typ_CS"/>
</dbReference>
<proteinExistence type="predicted"/>
<keyword evidence="3" id="KW-0804">Transcription</keyword>
<dbReference type="EMBL" id="JBHTLU010000023">
    <property type="protein sequence ID" value="MFD1222249.1"/>
    <property type="molecule type" value="Genomic_DNA"/>
</dbReference>
<dbReference type="SMART" id="SM00342">
    <property type="entry name" value="HTH_ARAC"/>
    <property type="match status" value="1"/>
</dbReference>
<evidence type="ECO:0000313" key="5">
    <source>
        <dbReference type="EMBL" id="MFD1222249.1"/>
    </source>
</evidence>
<dbReference type="PROSITE" id="PS00041">
    <property type="entry name" value="HTH_ARAC_FAMILY_1"/>
    <property type="match status" value="1"/>
</dbReference>
<dbReference type="InterPro" id="IPR020449">
    <property type="entry name" value="Tscrpt_reg_AraC-type_HTH"/>
</dbReference>
<dbReference type="PROSITE" id="PS01124">
    <property type="entry name" value="HTH_ARAC_FAMILY_2"/>
    <property type="match status" value="1"/>
</dbReference>
<dbReference type="SUPFAM" id="SSF46689">
    <property type="entry name" value="Homeodomain-like"/>
    <property type="match status" value="2"/>
</dbReference>
<dbReference type="InterPro" id="IPR003313">
    <property type="entry name" value="AraC-bd"/>
</dbReference>
<comment type="caution">
    <text evidence="5">The sequence shown here is derived from an EMBL/GenBank/DDBJ whole genome shotgun (WGS) entry which is preliminary data.</text>
</comment>
<organism evidence="5 6">
    <name type="scientific">Paenibacillus vulneris</name>
    <dbReference type="NCBI Taxonomy" id="1133364"/>
    <lineage>
        <taxon>Bacteria</taxon>
        <taxon>Bacillati</taxon>
        <taxon>Bacillota</taxon>
        <taxon>Bacilli</taxon>
        <taxon>Bacillales</taxon>
        <taxon>Paenibacillaceae</taxon>
        <taxon>Paenibacillus</taxon>
    </lineage>
</organism>
<dbReference type="PANTHER" id="PTHR43280">
    <property type="entry name" value="ARAC-FAMILY TRANSCRIPTIONAL REGULATOR"/>
    <property type="match status" value="1"/>
</dbReference>
<dbReference type="Pfam" id="PF12833">
    <property type="entry name" value="HTH_18"/>
    <property type="match status" value="1"/>
</dbReference>
<evidence type="ECO:0000256" key="3">
    <source>
        <dbReference type="ARBA" id="ARBA00023163"/>
    </source>
</evidence>
<evidence type="ECO:0000259" key="4">
    <source>
        <dbReference type="PROSITE" id="PS01124"/>
    </source>
</evidence>
<sequence length="295" mass="33944">MAVIPRYVTHYPNMDSSFPFHIKIHRLENGFESHRHDFMEFSYVIAGYGSEIINGVEHRMMPGTFTLVMPYQYHEIISEPGQPLILYNCNFGLHLYAQGEQIPGIDWLQAEESLPPFAQIEESEHAYFVSALEEMRREYMEENLWKHALLKAKLTEVLVRFDRFRRSAESPGAVGGTLCEKDKVQPKGSIWQVLHYIHTHYQDDLTLSGIADSFGFSVPYLSELFKKAVGQNFLAFVHEVRIRQACALLVSTEMNVSDIALETGYGSYNTFSRIFRETKGMTPAAYRKLKAMQPQ</sequence>
<dbReference type="Gene3D" id="2.60.120.10">
    <property type="entry name" value="Jelly Rolls"/>
    <property type="match status" value="1"/>
</dbReference>
<dbReference type="Gene3D" id="1.10.10.60">
    <property type="entry name" value="Homeodomain-like"/>
    <property type="match status" value="2"/>
</dbReference>